<evidence type="ECO:0000256" key="1">
    <source>
        <dbReference type="ARBA" id="ARBA00004323"/>
    </source>
</evidence>
<evidence type="ECO:0000256" key="6">
    <source>
        <dbReference type="ARBA" id="ARBA00023136"/>
    </source>
</evidence>
<dbReference type="Pfam" id="PF01501">
    <property type="entry name" value="Glyco_transf_8"/>
    <property type="match status" value="1"/>
</dbReference>
<comment type="caution">
    <text evidence="8">The sequence shown here is derived from an EMBL/GenBank/DDBJ whole genome shotgun (WGS) entry which is preliminary data.</text>
</comment>
<dbReference type="EMBL" id="CANHGI010000006">
    <property type="protein sequence ID" value="CAI5456202.1"/>
    <property type="molecule type" value="Genomic_DNA"/>
</dbReference>
<evidence type="ECO:0000313" key="9">
    <source>
        <dbReference type="Proteomes" id="UP001152747"/>
    </source>
</evidence>
<dbReference type="SUPFAM" id="SSF53448">
    <property type="entry name" value="Nucleotide-diphospho-sugar transferases"/>
    <property type="match status" value="1"/>
</dbReference>
<dbReference type="InterPro" id="IPR002495">
    <property type="entry name" value="Glyco_trans_8"/>
</dbReference>
<evidence type="ECO:0000256" key="4">
    <source>
        <dbReference type="ARBA" id="ARBA00022989"/>
    </source>
</evidence>
<keyword evidence="7" id="KW-0325">Glycoprotein</keyword>
<name>A0A9P1J3V2_9PELO</name>
<dbReference type="OrthoDB" id="411524at2759"/>
<proteinExistence type="predicted"/>
<dbReference type="InterPro" id="IPR051292">
    <property type="entry name" value="Xyl/GlcA_transferase"/>
</dbReference>
<keyword evidence="9" id="KW-1185">Reference proteome</keyword>
<reference evidence="8" key="1">
    <citation type="submission" date="2022-11" db="EMBL/GenBank/DDBJ databases">
        <authorList>
            <person name="Kikuchi T."/>
        </authorList>
    </citation>
    <scope>NUCLEOTIDE SEQUENCE</scope>
    <source>
        <strain evidence="8">PS1010</strain>
    </source>
</reference>
<keyword evidence="3" id="KW-0735">Signal-anchor</keyword>
<evidence type="ECO:0000256" key="5">
    <source>
        <dbReference type="ARBA" id="ARBA00023034"/>
    </source>
</evidence>
<dbReference type="GO" id="GO:0015020">
    <property type="term" value="F:glucuronosyltransferase activity"/>
    <property type="evidence" value="ECO:0007669"/>
    <property type="project" value="TreeGrafter"/>
</dbReference>
<evidence type="ECO:0000313" key="8">
    <source>
        <dbReference type="EMBL" id="CAI5456202.1"/>
    </source>
</evidence>
<keyword evidence="5" id="KW-0333">Golgi apparatus</keyword>
<evidence type="ECO:0000256" key="2">
    <source>
        <dbReference type="ARBA" id="ARBA00022692"/>
    </source>
</evidence>
<dbReference type="PANTHER" id="PTHR12270">
    <property type="entry name" value="GLYCOSYLTRANSFERASE-RELATED"/>
    <property type="match status" value="1"/>
</dbReference>
<dbReference type="InterPro" id="IPR029044">
    <property type="entry name" value="Nucleotide-diphossugar_trans"/>
</dbReference>
<keyword evidence="2" id="KW-0812">Transmembrane</keyword>
<accession>A0A9P1J3V2</accession>
<organism evidence="8 9">
    <name type="scientific">Caenorhabditis angaria</name>
    <dbReference type="NCBI Taxonomy" id="860376"/>
    <lineage>
        <taxon>Eukaryota</taxon>
        <taxon>Metazoa</taxon>
        <taxon>Ecdysozoa</taxon>
        <taxon>Nematoda</taxon>
        <taxon>Chromadorea</taxon>
        <taxon>Rhabditida</taxon>
        <taxon>Rhabditina</taxon>
        <taxon>Rhabditomorpha</taxon>
        <taxon>Rhabditoidea</taxon>
        <taxon>Rhabditidae</taxon>
        <taxon>Peloderinae</taxon>
        <taxon>Caenorhabditis</taxon>
    </lineage>
</organism>
<evidence type="ECO:0000256" key="7">
    <source>
        <dbReference type="ARBA" id="ARBA00023180"/>
    </source>
</evidence>
<gene>
    <name evidence="8" type="ORF">CAMP_LOCUS18839</name>
</gene>
<dbReference type="Pfam" id="PF13896">
    <property type="entry name" value="Glyco_transf_49"/>
    <property type="match status" value="1"/>
</dbReference>
<dbReference type="GO" id="GO:0042285">
    <property type="term" value="F:xylosyltransferase activity"/>
    <property type="evidence" value="ECO:0007669"/>
    <property type="project" value="TreeGrafter"/>
</dbReference>
<dbReference type="GO" id="GO:0035269">
    <property type="term" value="P:protein O-linked glycosylation via mannose"/>
    <property type="evidence" value="ECO:0007669"/>
    <property type="project" value="TreeGrafter"/>
</dbReference>
<comment type="subcellular location">
    <subcellularLocation>
        <location evidence="1">Golgi apparatus membrane</location>
        <topology evidence="1">Single-pass type II membrane protein</topology>
    </subcellularLocation>
</comment>
<dbReference type="Proteomes" id="UP001152747">
    <property type="component" value="Unassembled WGS sequence"/>
</dbReference>
<keyword evidence="6" id="KW-0472">Membrane</keyword>
<sequence length="589" mass="69458">MLNTQLLLGIFVLLCFGVLVFYGDYHQLILQNSGIKPAKIMTITNKSKATSKNPPISLVYTVGGQQWTRFQFLTHFKINFTLYDMEPLFPNISWVPNSHYSKNYSLMKILVPTLLKNLKKAIFIDVDTIFKCDIKELWNVFNNMTASQKFAITENFSHYYLLKEKFIWPAIDKGFNTGIMLMDIEKLRDDWENIWPKVTMKNVKKHGEVRLADQDIYNAVIYENPSWIYKLDCVYNYQFNRSDTCTEEPKVYHFNFIVKNANIYEKSVSSQTTNYLKLNRHKITGFPVFVDCEKYTPLTDFIVFPNIMGMNTTIEQEIGIVTQLSTDRIFHFVNFLKSWKYPVSATIYGSDAELNNVFEILSLLNRENLFIHFVFENRNSIFPINFLRNIAVKYGKFKKIIVIDADFVISGDYNKLLEESKTMKEHEVLVLPAFEFTTWNYLMEYTAETIPQNKSEVVQLLNKNILKLFRIDVWPKGHNATNITKWIESENVYNVNWNPGFEPFILMTKSESPKYDERFGGFGWNKMEHILEIQHAKFQFKVSQSMFLIHQNHQPSKSLEMYRTNPEYKSCLKKLKEEFLKDLKEKYPK</sequence>
<dbReference type="PANTHER" id="PTHR12270:SF25">
    <property type="entry name" value="GLYCOSYLTRANSFERASE-LIKE PROTEIN LARGE"/>
    <property type="match status" value="1"/>
</dbReference>
<dbReference type="GO" id="GO:0000139">
    <property type="term" value="C:Golgi membrane"/>
    <property type="evidence" value="ECO:0007669"/>
    <property type="project" value="UniProtKB-SubCell"/>
</dbReference>
<dbReference type="AlphaFoldDB" id="A0A9P1J3V2"/>
<keyword evidence="4" id="KW-1133">Transmembrane helix</keyword>
<evidence type="ECO:0000256" key="3">
    <source>
        <dbReference type="ARBA" id="ARBA00022968"/>
    </source>
</evidence>
<dbReference type="Gene3D" id="3.90.550.10">
    <property type="entry name" value="Spore Coat Polysaccharide Biosynthesis Protein SpsA, Chain A"/>
    <property type="match status" value="1"/>
</dbReference>
<protein>
    <submittedName>
        <fullName evidence="8">Uncharacterized protein</fullName>
    </submittedName>
</protein>